<comment type="subcellular location">
    <subcellularLocation>
        <location evidence="1">Membrane</location>
        <topology evidence="1">Multi-pass membrane protein</topology>
    </subcellularLocation>
</comment>
<keyword evidence="4" id="KW-1133">Transmembrane helix</keyword>
<evidence type="ECO:0000256" key="3">
    <source>
        <dbReference type="ARBA" id="ARBA00022692"/>
    </source>
</evidence>
<dbReference type="PANTHER" id="PTHR16932:SF2">
    <property type="entry name" value="INTERFERON ALPHA-INDUCIBLE PROTEIN 27, MITOCHONDRIAL"/>
    <property type="match status" value="1"/>
</dbReference>
<evidence type="ECO:0000256" key="4">
    <source>
        <dbReference type="ARBA" id="ARBA00022989"/>
    </source>
</evidence>
<sequence length="83" mass="8829">MAVQAVPVVLSARGFTGAGMAENSIAAKMMSAAAIADRADLPRAAWWLLCSHWDFSGELTALREMGRVGKSPGQEQRAQDHSS</sequence>
<evidence type="ECO:0000313" key="6">
    <source>
        <dbReference type="EMBL" id="KAK2104674.1"/>
    </source>
</evidence>
<proteinExistence type="inferred from homology"/>
<keyword evidence="5" id="KW-0472">Membrane</keyword>
<dbReference type="Proteomes" id="UP001266305">
    <property type="component" value="Unassembled WGS sequence"/>
</dbReference>
<dbReference type="PANTHER" id="PTHR16932">
    <property type="entry name" value="INTERFERON ALPHA-INDUCIBLE PROTEIN 27"/>
    <property type="match status" value="1"/>
</dbReference>
<dbReference type="Gene3D" id="6.10.110.10">
    <property type="match status" value="1"/>
</dbReference>
<dbReference type="Pfam" id="PF06140">
    <property type="entry name" value="Ifi-6-16"/>
    <property type="match status" value="1"/>
</dbReference>
<dbReference type="InterPro" id="IPR009311">
    <property type="entry name" value="IFI6/IFI27-like"/>
</dbReference>
<keyword evidence="7" id="KW-1185">Reference proteome</keyword>
<evidence type="ECO:0000313" key="7">
    <source>
        <dbReference type="Proteomes" id="UP001266305"/>
    </source>
</evidence>
<gene>
    <name evidence="6" type="ORF">P7K49_018530</name>
</gene>
<name>A0ABQ9V5L9_SAGOE</name>
<comment type="caution">
    <text evidence="6">The sequence shown here is derived from an EMBL/GenBank/DDBJ whole genome shotgun (WGS) entry which is preliminary data.</text>
</comment>
<dbReference type="EMBL" id="JASSZA010000008">
    <property type="protein sequence ID" value="KAK2104674.1"/>
    <property type="molecule type" value="Genomic_DNA"/>
</dbReference>
<evidence type="ECO:0000256" key="1">
    <source>
        <dbReference type="ARBA" id="ARBA00004141"/>
    </source>
</evidence>
<comment type="similarity">
    <text evidence="2">Belongs to the IFI6/IFI27 family.</text>
</comment>
<accession>A0ABQ9V5L9</accession>
<protein>
    <submittedName>
        <fullName evidence="6">Uncharacterized protein</fullName>
    </submittedName>
</protein>
<organism evidence="6 7">
    <name type="scientific">Saguinus oedipus</name>
    <name type="common">Cotton-top tamarin</name>
    <name type="synonym">Oedipomidas oedipus</name>
    <dbReference type="NCBI Taxonomy" id="9490"/>
    <lineage>
        <taxon>Eukaryota</taxon>
        <taxon>Metazoa</taxon>
        <taxon>Chordata</taxon>
        <taxon>Craniata</taxon>
        <taxon>Vertebrata</taxon>
        <taxon>Euteleostomi</taxon>
        <taxon>Mammalia</taxon>
        <taxon>Eutheria</taxon>
        <taxon>Euarchontoglires</taxon>
        <taxon>Primates</taxon>
        <taxon>Haplorrhini</taxon>
        <taxon>Platyrrhini</taxon>
        <taxon>Cebidae</taxon>
        <taxon>Callitrichinae</taxon>
        <taxon>Saguinus</taxon>
    </lineage>
</organism>
<reference evidence="6 7" key="1">
    <citation type="submission" date="2023-05" db="EMBL/GenBank/DDBJ databases">
        <title>B98-5 Cell Line De Novo Hybrid Assembly: An Optical Mapping Approach.</title>
        <authorList>
            <person name="Kananen K."/>
            <person name="Auerbach J.A."/>
            <person name="Kautto E."/>
            <person name="Blachly J.S."/>
        </authorList>
    </citation>
    <scope>NUCLEOTIDE SEQUENCE [LARGE SCALE GENOMIC DNA]</scope>
    <source>
        <strain evidence="6">B95-8</strain>
        <tissue evidence="6">Cell line</tissue>
    </source>
</reference>
<keyword evidence="3" id="KW-0812">Transmembrane</keyword>
<evidence type="ECO:0000256" key="2">
    <source>
        <dbReference type="ARBA" id="ARBA00007262"/>
    </source>
</evidence>
<dbReference type="InterPro" id="IPR038213">
    <property type="entry name" value="IFI6/IFI27-like_sf"/>
</dbReference>
<evidence type="ECO:0000256" key="5">
    <source>
        <dbReference type="ARBA" id="ARBA00023136"/>
    </source>
</evidence>